<name>A0A2C6DS18_9GAMM</name>
<dbReference type="Pfam" id="PF00535">
    <property type="entry name" value="Glycos_transf_2"/>
    <property type="match status" value="1"/>
</dbReference>
<dbReference type="STRING" id="1111728.GCA_000427805_04828"/>
<feature type="domain" description="Glycosyltransferase 2-like" evidence="3">
    <location>
        <begin position="36"/>
        <end position="174"/>
    </location>
</feature>
<gene>
    <name evidence="4" type="ORF">CRN84_23070</name>
</gene>
<sequence>MLTCQNDVNIAHMIISPIYRAPLYCEGPYPHMIKLSVVVSSYNNNEYIQECLDSILPHLNDSTELLIVDDGSTDNSHEIIQNTIRNTENKNIVFTIVEHAGISEVRNKAISYVKGEYILFIDGDDILDVKFWESITPELYNNYDIIEYDATIFFENNKNNSKHLKICAFENECTITHFSQLSRVFSLSNWFTWARVYKTELFKRNHVTFPKGRIYEDMATLPYLYAAATRVRSIKESLIWYRKSLRSLTSTSRSSDIEDIIYAMECIRKLDLDCADRRSVLALAIYSSYNLIKSLLIKNPEYEISEINIRRIKDVMTPFQKEYSLKKSLQIKFLKYYLKYIFIKKKR</sequence>
<evidence type="ECO:0000313" key="4">
    <source>
        <dbReference type="EMBL" id="PHI31997.1"/>
    </source>
</evidence>
<keyword evidence="1" id="KW-0328">Glycosyltransferase</keyword>
<dbReference type="EMBL" id="PDDX01000001">
    <property type="protein sequence ID" value="PHI31997.1"/>
    <property type="molecule type" value="Genomic_DNA"/>
</dbReference>
<evidence type="ECO:0000259" key="3">
    <source>
        <dbReference type="Pfam" id="PF00535"/>
    </source>
</evidence>
<dbReference type="GO" id="GO:0016758">
    <property type="term" value="F:hexosyltransferase activity"/>
    <property type="evidence" value="ECO:0007669"/>
    <property type="project" value="UniProtKB-ARBA"/>
</dbReference>
<accession>A0A2C6DS18</accession>
<keyword evidence="2" id="KW-0808">Transferase</keyword>
<dbReference type="SUPFAM" id="SSF53448">
    <property type="entry name" value="Nucleotide-diphospho-sugar transferases"/>
    <property type="match status" value="1"/>
</dbReference>
<dbReference type="PANTHER" id="PTHR22916:SF51">
    <property type="entry name" value="GLYCOSYLTRANSFERASE EPSH-RELATED"/>
    <property type="match status" value="1"/>
</dbReference>
<protein>
    <recommendedName>
        <fullName evidence="3">Glycosyltransferase 2-like domain-containing protein</fullName>
    </recommendedName>
</protein>
<evidence type="ECO:0000256" key="1">
    <source>
        <dbReference type="ARBA" id="ARBA00022676"/>
    </source>
</evidence>
<organism evidence="4 5">
    <name type="scientific">Budvicia aquatica</name>
    <dbReference type="NCBI Taxonomy" id="82979"/>
    <lineage>
        <taxon>Bacteria</taxon>
        <taxon>Pseudomonadati</taxon>
        <taxon>Pseudomonadota</taxon>
        <taxon>Gammaproteobacteria</taxon>
        <taxon>Enterobacterales</taxon>
        <taxon>Budviciaceae</taxon>
        <taxon>Budvicia</taxon>
    </lineage>
</organism>
<proteinExistence type="predicted"/>
<keyword evidence="5" id="KW-1185">Reference proteome</keyword>
<evidence type="ECO:0000256" key="2">
    <source>
        <dbReference type="ARBA" id="ARBA00022679"/>
    </source>
</evidence>
<dbReference type="Gene3D" id="3.90.550.10">
    <property type="entry name" value="Spore Coat Polysaccharide Biosynthesis Protein SpsA, Chain A"/>
    <property type="match status" value="1"/>
</dbReference>
<dbReference type="OrthoDB" id="6813549at2"/>
<dbReference type="CDD" id="cd00761">
    <property type="entry name" value="Glyco_tranf_GTA_type"/>
    <property type="match status" value="1"/>
</dbReference>
<comment type="caution">
    <text evidence="4">The sequence shown here is derived from an EMBL/GenBank/DDBJ whole genome shotgun (WGS) entry which is preliminary data.</text>
</comment>
<dbReference type="Proteomes" id="UP000224974">
    <property type="component" value="Unassembled WGS sequence"/>
</dbReference>
<dbReference type="InterPro" id="IPR001173">
    <property type="entry name" value="Glyco_trans_2-like"/>
</dbReference>
<evidence type="ECO:0000313" key="5">
    <source>
        <dbReference type="Proteomes" id="UP000224974"/>
    </source>
</evidence>
<dbReference type="PANTHER" id="PTHR22916">
    <property type="entry name" value="GLYCOSYLTRANSFERASE"/>
    <property type="match status" value="1"/>
</dbReference>
<reference evidence="5" key="1">
    <citation type="submission" date="2017-09" db="EMBL/GenBank/DDBJ databases">
        <title>FDA dAtabase for Regulatory Grade micrObial Sequences (FDA-ARGOS): Supporting development and validation of Infectious Disease Dx tests.</title>
        <authorList>
            <person name="Minogue T."/>
            <person name="Wolcott M."/>
            <person name="Wasieloski L."/>
            <person name="Aguilar W."/>
            <person name="Moore D."/>
            <person name="Tallon L."/>
            <person name="Sadzewicz L."/>
            <person name="Ott S."/>
            <person name="Zhao X."/>
            <person name="Nagaraj S."/>
            <person name="Vavikolanu K."/>
            <person name="Aluvathingal J."/>
            <person name="Nadendla S."/>
            <person name="Sichtig H."/>
        </authorList>
    </citation>
    <scope>NUCLEOTIDE SEQUENCE [LARGE SCALE GENOMIC DNA]</scope>
    <source>
        <strain evidence="5">FDAARGOS_387</strain>
    </source>
</reference>
<dbReference type="AlphaFoldDB" id="A0A2C6DS18"/>
<dbReference type="InterPro" id="IPR029044">
    <property type="entry name" value="Nucleotide-diphossugar_trans"/>
</dbReference>